<dbReference type="RefSeq" id="WP_133292846.1">
    <property type="nucleotide sequence ID" value="NZ_SMSJ01000131.1"/>
</dbReference>
<dbReference type="Proteomes" id="UP000295096">
    <property type="component" value="Unassembled WGS sequence"/>
</dbReference>
<dbReference type="OrthoDB" id="8370150at2"/>
<evidence type="ECO:0000259" key="1">
    <source>
        <dbReference type="Pfam" id="PF13924"/>
    </source>
</evidence>
<comment type="caution">
    <text evidence="2">The sequence shown here is derived from an EMBL/GenBank/DDBJ whole genome shotgun (WGS) entry which is preliminary data.</text>
</comment>
<evidence type="ECO:0000313" key="3">
    <source>
        <dbReference type="Proteomes" id="UP000295096"/>
    </source>
</evidence>
<proteinExistence type="predicted"/>
<gene>
    <name evidence="2" type="ORF">E2C06_33210</name>
</gene>
<dbReference type="InterPro" id="IPR024311">
    <property type="entry name" value="Lipocalin-like"/>
</dbReference>
<dbReference type="EMBL" id="SMSJ01000131">
    <property type="protein sequence ID" value="TDH58322.1"/>
    <property type="molecule type" value="Genomic_DNA"/>
</dbReference>
<evidence type="ECO:0000313" key="2">
    <source>
        <dbReference type="EMBL" id="TDH58322.1"/>
    </source>
</evidence>
<keyword evidence="3" id="KW-1185">Reference proteome</keyword>
<name>A0A4R5Q612_9PROT</name>
<dbReference type="Pfam" id="PF13924">
    <property type="entry name" value="Lipocalin_5"/>
    <property type="match status" value="1"/>
</dbReference>
<protein>
    <recommendedName>
        <fullName evidence="1">Lipocalin-like domain-containing protein</fullName>
    </recommendedName>
</protein>
<feature type="domain" description="Lipocalin-like" evidence="1">
    <location>
        <begin position="55"/>
        <end position="183"/>
    </location>
</feature>
<accession>A0A4R5Q612</accession>
<organism evidence="2 3">
    <name type="scientific">Dankookia rubra</name>
    <dbReference type="NCBI Taxonomy" id="1442381"/>
    <lineage>
        <taxon>Bacteria</taxon>
        <taxon>Pseudomonadati</taxon>
        <taxon>Pseudomonadota</taxon>
        <taxon>Alphaproteobacteria</taxon>
        <taxon>Acetobacterales</taxon>
        <taxon>Roseomonadaceae</taxon>
        <taxon>Dankookia</taxon>
    </lineage>
</organism>
<dbReference type="AlphaFoldDB" id="A0A4R5Q612"/>
<reference evidence="2 3" key="1">
    <citation type="journal article" date="2016" name="J. Microbiol.">
        <title>Dankookia rubra gen. nov., sp. nov., an alphaproteobacterium isolated from sediment of a shallow stream.</title>
        <authorList>
            <person name="Kim W.H."/>
            <person name="Kim D.H."/>
            <person name="Kang K."/>
            <person name="Ahn T.Y."/>
        </authorList>
    </citation>
    <scope>NUCLEOTIDE SEQUENCE [LARGE SCALE GENOMIC DNA]</scope>
    <source>
        <strain evidence="2 3">JCM30602</strain>
    </source>
</reference>
<sequence>MIGGEKYQGEGDTMVPPATIRKAALCVTAFLSLGVATTRAQTKPDIPVGTDSPVIGTWELVSLTWSTPDGRAVQPWGDATGRITYDSNGNVVALLMHERRNESQSGSRAAPETLSQYSAYFGTYRVDAANGIVIHQVTGSLNGENASGELRRTYSFEDGRLVLGFTTIRDSVPITRRLVWKRISSPPAK</sequence>